<comment type="caution">
    <text evidence="1">The sequence shown here is derived from an EMBL/GenBank/DDBJ whole genome shotgun (WGS) entry which is preliminary data.</text>
</comment>
<dbReference type="Proteomes" id="UP000281406">
    <property type="component" value="Unassembled WGS sequence"/>
</dbReference>
<name>A0A3N0YHX1_ANAGA</name>
<gene>
    <name evidence="1" type="ORF">DPX16_17820</name>
</gene>
<dbReference type="EMBL" id="RJVU01042551">
    <property type="protein sequence ID" value="ROL45704.1"/>
    <property type="molecule type" value="Genomic_DNA"/>
</dbReference>
<evidence type="ECO:0000313" key="2">
    <source>
        <dbReference type="Proteomes" id="UP000281406"/>
    </source>
</evidence>
<dbReference type="AlphaFoldDB" id="A0A3N0YHX1"/>
<sequence>MCACECVCGCVQATWIISGSSCHSSLSPPAAHSLTPLNTHLILISLSDRCLECVHGCLVCSCLESLLFVASSRLFVFVSRCSSGSWNHLTTTLHVTTPLHQRIIPVPASTEVCTSLVLPLLLLVINKRRYLHLLPVFNHDNKLELKQHPGQATHAKTSLPVMSQYLTAFAL</sequence>
<organism evidence="1 2">
    <name type="scientific">Anabarilius grahami</name>
    <name type="common">Kanglang fish</name>
    <name type="synonym">Barilius grahami</name>
    <dbReference type="NCBI Taxonomy" id="495550"/>
    <lineage>
        <taxon>Eukaryota</taxon>
        <taxon>Metazoa</taxon>
        <taxon>Chordata</taxon>
        <taxon>Craniata</taxon>
        <taxon>Vertebrata</taxon>
        <taxon>Euteleostomi</taxon>
        <taxon>Actinopterygii</taxon>
        <taxon>Neopterygii</taxon>
        <taxon>Teleostei</taxon>
        <taxon>Ostariophysi</taxon>
        <taxon>Cypriniformes</taxon>
        <taxon>Xenocyprididae</taxon>
        <taxon>Xenocypridinae</taxon>
        <taxon>Xenocypridinae incertae sedis</taxon>
        <taxon>Anabarilius</taxon>
    </lineage>
</organism>
<reference evidence="1 2" key="1">
    <citation type="submission" date="2018-10" db="EMBL/GenBank/DDBJ databases">
        <title>Genome assembly for a Yunnan-Guizhou Plateau 3E fish, Anabarilius grahami (Regan), and its evolutionary and genetic applications.</title>
        <authorList>
            <person name="Jiang W."/>
        </authorList>
    </citation>
    <scope>NUCLEOTIDE SEQUENCE [LARGE SCALE GENOMIC DNA]</scope>
    <source>
        <strain evidence="1">AG-KIZ</strain>
        <tissue evidence="1">Muscle</tissue>
    </source>
</reference>
<proteinExistence type="predicted"/>
<accession>A0A3N0YHX1</accession>
<keyword evidence="2" id="KW-1185">Reference proteome</keyword>
<protein>
    <submittedName>
        <fullName evidence="1">Uncharacterized protein</fullName>
    </submittedName>
</protein>
<evidence type="ECO:0000313" key="1">
    <source>
        <dbReference type="EMBL" id="ROL45704.1"/>
    </source>
</evidence>